<keyword evidence="4" id="KW-1185">Reference proteome</keyword>
<comment type="caution">
    <text evidence="3">The sequence shown here is derived from an EMBL/GenBank/DDBJ whole genome shotgun (WGS) entry which is preliminary data.</text>
</comment>
<keyword evidence="2" id="KW-1133">Transmembrane helix</keyword>
<evidence type="ECO:0000256" key="2">
    <source>
        <dbReference type="SAM" id="Phobius"/>
    </source>
</evidence>
<name>A0A1J6I8W9_9HYPH</name>
<gene>
    <name evidence="3" type="ORF">BLA27_07060</name>
</gene>
<reference evidence="3 4" key="1">
    <citation type="submission" date="2016-10" db="EMBL/GenBank/DDBJ databases">
        <title>The Draft Genome Sequence of the Potato Rhizosphere Bacteria Ochrobactrum sp. IPA7.2.</title>
        <authorList>
            <person name="Gogoleva N.E."/>
            <person name="Khlopko Y.A."/>
            <person name="Burygin G.L."/>
            <person name="Plotnikov A.O."/>
        </authorList>
    </citation>
    <scope>NUCLEOTIDE SEQUENCE [LARGE SCALE GENOMIC DNA]</scope>
    <source>
        <strain evidence="3 4">IPA7.2</strain>
    </source>
</reference>
<proteinExistence type="predicted"/>
<feature type="compositionally biased region" description="Polar residues" evidence="1">
    <location>
        <begin position="211"/>
        <end position="220"/>
    </location>
</feature>
<sequence length="220" mass="24694">MRILRIILGFALSPLASGVLQIFVLDSFGGFRIIIISYPFAFILRIPGFFIAVYLGWLSLRAGFWAVLASAYSSGFSLLWKGSMITRSRLFLAFLSLQPTARLLPDYSLQRHRYREAGGGFKIEEPLPHVPDTTLVKYALLDALTYQQPYGSCFRAFFRSEVEKAILGRTSFVVPVEFAEWMVGVAAIRIDKPEVGLSENRPRRARPCGANNVSTEFSAR</sequence>
<feature type="region of interest" description="Disordered" evidence="1">
    <location>
        <begin position="199"/>
        <end position="220"/>
    </location>
</feature>
<dbReference type="EMBL" id="MOEC01000005">
    <property type="protein sequence ID" value="OIS94262.1"/>
    <property type="molecule type" value="Genomic_DNA"/>
</dbReference>
<evidence type="ECO:0000313" key="3">
    <source>
        <dbReference type="EMBL" id="OIS94262.1"/>
    </source>
</evidence>
<feature type="transmembrane region" description="Helical" evidence="2">
    <location>
        <begin position="6"/>
        <end position="25"/>
    </location>
</feature>
<evidence type="ECO:0000313" key="4">
    <source>
        <dbReference type="Proteomes" id="UP000182985"/>
    </source>
</evidence>
<accession>A0A1J6I8W9</accession>
<organism evidence="3 4">
    <name type="scientific">Brucella cytisi</name>
    <dbReference type="NCBI Taxonomy" id="407152"/>
    <lineage>
        <taxon>Bacteria</taxon>
        <taxon>Pseudomonadati</taxon>
        <taxon>Pseudomonadota</taxon>
        <taxon>Alphaproteobacteria</taxon>
        <taxon>Hyphomicrobiales</taxon>
        <taxon>Brucellaceae</taxon>
        <taxon>Brucella/Ochrobactrum group</taxon>
        <taxon>Brucella</taxon>
    </lineage>
</organism>
<feature type="transmembrane region" description="Helical" evidence="2">
    <location>
        <begin position="63"/>
        <end position="80"/>
    </location>
</feature>
<dbReference type="AlphaFoldDB" id="A0A1J6I8W9"/>
<keyword evidence="2" id="KW-0812">Transmembrane</keyword>
<evidence type="ECO:0000256" key="1">
    <source>
        <dbReference type="SAM" id="MobiDB-lite"/>
    </source>
</evidence>
<protein>
    <submittedName>
        <fullName evidence="3">Uncharacterized protein</fullName>
    </submittedName>
</protein>
<feature type="transmembrane region" description="Helical" evidence="2">
    <location>
        <begin position="37"/>
        <end position="57"/>
    </location>
</feature>
<keyword evidence="2" id="KW-0472">Membrane</keyword>
<dbReference type="Proteomes" id="UP000182985">
    <property type="component" value="Unassembled WGS sequence"/>
</dbReference>